<evidence type="ECO:0000256" key="2">
    <source>
        <dbReference type="ARBA" id="ARBA00022475"/>
    </source>
</evidence>
<dbReference type="GO" id="GO:0005886">
    <property type="term" value="C:plasma membrane"/>
    <property type="evidence" value="ECO:0007669"/>
    <property type="project" value="UniProtKB-SubCell"/>
</dbReference>
<feature type="domain" description="ABC3 transporter permease C-terminal" evidence="7">
    <location>
        <begin position="289"/>
        <end position="405"/>
    </location>
</feature>
<dbReference type="Pfam" id="PF02687">
    <property type="entry name" value="FtsX"/>
    <property type="match status" value="1"/>
</dbReference>
<evidence type="ECO:0000256" key="6">
    <source>
        <dbReference type="SAM" id="Phobius"/>
    </source>
</evidence>
<evidence type="ECO:0000256" key="4">
    <source>
        <dbReference type="ARBA" id="ARBA00022989"/>
    </source>
</evidence>
<dbReference type="PANTHER" id="PTHR30572:SF18">
    <property type="entry name" value="ABC-TYPE MACROLIDE FAMILY EXPORT SYSTEM PERMEASE COMPONENT 2"/>
    <property type="match status" value="1"/>
</dbReference>
<dbReference type="Proteomes" id="UP000298438">
    <property type="component" value="Unassembled WGS sequence"/>
</dbReference>
<dbReference type="InterPro" id="IPR050250">
    <property type="entry name" value="Macrolide_Exporter_MacB"/>
</dbReference>
<keyword evidence="5 6" id="KW-0472">Membrane</keyword>
<keyword evidence="10" id="KW-1185">Reference proteome</keyword>
<protein>
    <submittedName>
        <fullName evidence="9">FtsX-like permease family protein</fullName>
    </submittedName>
</protein>
<dbReference type="EMBL" id="SPVF01000260">
    <property type="protein sequence ID" value="TFW11449.1"/>
    <property type="molecule type" value="Genomic_DNA"/>
</dbReference>
<keyword evidence="2" id="KW-1003">Cell membrane</keyword>
<dbReference type="OrthoDB" id="8740261at2"/>
<evidence type="ECO:0000259" key="8">
    <source>
        <dbReference type="Pfam" id="PF12704"/>
    </source>
</evidence>
<comment type="caution">
    <text evidence="9">The sequence shown here is derived from an EMBL/GenBank/DDBJ whole genome shotgun (WGS) entry which is preliminary data.</text>
</comment>
<feature type="transmembrane region" description="Helical" evidence="6">
    <location>
        <begin position="21"/>
        <end position="46"/>
    </location>
</feature>
<evidence type="ECO:0000256" key="3">
    <source>
        <dbReference type="ARBA" id="ARBA00022692"/>
    </source>
</evidence>
<dbReference type="AlphaFoldDB" id="A0A4Y9RV02"/>
<name>A0A4Y9RV02_9BURK</name>
<dbReference type="Pfam" id="PF12704">
    <property type="entry name" value="MacB_PCD"/>
    <property type="match status" value="1"/>
</dbReference>
<evidence type="ECO:0000256" key="1">
    <source>
        <dbReference type="ARBA" id="ARBA00004651"/>
    </source>
</evidence>
<keyword evidence="4 6" id="KW-1133">Transmembrane helix</keyword>
<reference evidence="9 10" key="1">
    <citation type="submission" date="2019-03" db="EMBL/GenBank/DDBJ databases">
        <title>Draft Genome Sequence of Massilia arenosa sp. nov., a Novel Massilia Species Isolated from a Sandy-loam Maize Soil.</title>
        <authorList>
            <person name="Raths R."/>
            <person name="Peta V."/>
            <person name="Bucking H."/>
        </authorList>
    </citation>
    <scope>NUCLEOTIDE SEQUENCE [LARGE SCALE GENOMIC DNA]</scope>
    <source>
        <strain evidence="9 10">MC02</strain>
    </source>
</reference>
<dbReference type="InterPro" id="IPR025857">
    <property type="entry name" value="MacB_PCD"/>
</dbReference>
<feature type="transmembrane region" description="Helical" evidence="6">
    <location>
        <begin position="280"/>
        <end position="303"/>
    </location>
</feature>
<feature type="transmembrane region" description="Helical" evidence="6">
    <location>
        <begin position="339"/>
        <end position="360"/>
    </location>
</feature>
<evidence type="ECO:0000259" key="7">
    <source>
        <dbReference type="Pfam" id="PF02687"/>
    </source>
</evidence>
<evidence type="ECO:0000313" key="9">
    <source>
        <dbReference type="EMBL" id="TFW11449.1"/>
    </source>
</evidence>
<keyword evidence="3 6" id="KW-0812">Transmembrane</keyword>
<dbReference type="RefSeq" id="WP_135209269.1">
    <property type="nucleotide sequence ID" value="NZ_SPVF01000260.1"/>
</dbReference>
<evidence type="ECO:0000256" key="5">
    <source>
        <dbReference type="ARBA" id="ARBA00023136"/>
    </source>
</evidence>
<proteinExistence type="predicted"/>
<feature type="transmembrane region" description="Helical" evidence="6">
    <location>
        <begin position="366"/>
        <end position="395"/>
    </location>
</feature>
<evidence type="ECO:0000313" key="10">
    <source>
        <dbReference type="Proteomes" id="UP000298438"/>
    </source>
</evidence>
<dbReference type="InterPro" id="IPR003838">
    <property type="entry name" value="ABC3_permease_C"/>
</dbReference>
<gene>
    <name evidence="9" type="ORF">E4L96_21495</name>
</gene>
<accession>A0A4Y9RV02</accession>
<dbReference type="GO" id="GO:0022857">
    <property type="term" value="F:transmembrane transporter activity"/>
    <property type="evidence" value="ECO:0007669"/>
    <property type="project" value="TreeGrafter"/>
</dbReference>
<organism evidence="9 10">
    <name type="scientific">Zemynaea arenosa</name>
    <dbReference type="NCBI Taxonomy" id="2561931"/>
    <lineage>
        <taxon>Bacteria</taxon>
        <taxon>Pseudomonadati</taxon>
        <taxon>Pseudomonadota</taxon>
        <taxon>Betaproteobacteria</taxon>
        <taxon>Burkholderiales</taxon>
        <taxon>Oxalobacteraceae</taxon>
        <taxon>Telluria group</taxon>
        <taxon>Zemynaea</taxon>
    </lineage>
</organism>
<dbReference type="PANTHER" id="PTHR30572">
    <property type="entry name" value="MEMBRANE COMPONENT OF TRANSPORTER-RELATED"/>
    <property type="match status" value="1"/>
</dbReference>
<feature type="domain" description="MacB-like periplasmic core" evidence="8">
    <location>
        <begin position="20"/>
        <end position="238"/>
    </location>
</feature>
<sequence length="413" mass="44976">MFLNYLKTAWKVFMRRKLFTAINLLCIVITLVVLVVATALLEYTFFPSGVEGRSDRFVQIYTLTTRPQDGVGRMRSPLGAKLVDHYLRPLKTAEVVAMASGPRDVSVYQDGQVSKLQLRRVDANYWKIMDFRLLAGRLPNADDDQQGRFVAVLNQTTARRLFGSAPAVGQPLNAGGQAFKVIGVVEDAMHLNAWSDIWVPVTTMPSTAYRSEMSGEFFALLMAPSPAGVAALQADIARVARTVQFDDPVKHAQAWFWGDSKLDVIARMVTQSDQTEDSGAAILLSVLGIAMLLFMLLPALNLVNLNAGRIMERSGEIGVRKAFGATNAQLVGQFIFENVFLCLLGGLLALGLAQLVLMWINASQLIPYLSIGINLPVFGAGLLIAAIFGTLSGAIPAWKMSRMDPVVALKGVA</sequence>
<comment type="subcellular location">
    <subcellularLocation>
        <location evidence="1">Cell membrane</location>
        <topology evidence="1">Multi-pass membrane protein</topology>
    </subcellularLocation>
</comment>